<dbReference type="EMBL" id="CDMZ01001722">
    <property type="protein sequence ID" value="CEM36664.1"/>
    <property type="molecule type" value="Genomic_DNA"/>
</dbReference>
<reference evidence="3" key="1">
    <citation type="submission" date="2014-11" db="EMBL/GenBank/DDBJ databases">
        <authorList>
            <person name="Otto D Thomas"/>
            <person name="Naeem Raeece"/>
        </authorList>
    </citation>
    <scope>NUCLEOTIDE SEQUENCE</scope>
</reference>
<feature type="compositionally biased region" description="Polar residues" evidence="1">
    <location>
        <begin position="478"/>
        <end position="510"/>
    </location>
</feature>
<dbReference type="InterPro" id="IPR000719">
    <property type="entry name" value="Prot_kinase_dom"/>
</dbReference>
<dbReference type="InterPro" id="IPR011009">
    <property type="entry name" value="Kinase-like_dom_sf"/>
</dbReference>
<dbReference type="GO" id="GO:0005524">
    <property type="term" value="F:ATP binding"/>
    <property type="evidence" value="ECO:0007669"/>
    <property type="project" value="InterPro"/>
</dbReference>
<name>A0A0G4GZY0_9ALVE</name>
<feature type="region of interest" description="Disordered" evidence="1">
    <location>
        <begin position="476"/>
        <end position="561"/>
    </location>
</feature>
<gene>
    <name evidence="3" type="ORF">Cvel_24055</name>
</gene>
<feature type="compositionally biased region" description="Basic and acidic residues" evidence="1">
    <location>
        <begin position="511"/>
        <end position="521"/>
    </location>
</feature>
<feature type="compositionally biased region" description="Basic and acidic residues" evidence="1">
    <location>
        <begin position="531"/>
        <end position="552"/>
    </location>
</feature>
<dbReference type="VEuPathDB" id="CryptoDB:Cvel_24055"/>
<accession>A0A0G4GZY0</accession>
<feature type="domain" description="Protein kinase" evidence="2">
    <location>
        <begin position="112"/>
        <end position="451"/>
    </location>
</feature>
<sequence length="625" mass="69993">MSDSRLLGDVVEGESASEASEDHVQGSADQPDDYRARWARFLAGKVKELKDQWRIVEAFASQLSVPSFVFGRESLVNVDIRRAEVGREEGVSSFWGDPHNPLLTRSPQTFEGRRLEFVSSGSIAHVYRVEGEDERGRLAVKTFQGLQVPKERWLYQIEKIYRCLALPGQPCVPAVFGACLDWRCPLVITELIEGTQLSKDEMKVRLKPEASAWGGGGEGDFYSSGLSFQEAGRIATVLTEAVSMLHEKEKVLVDLKPENVVVRSRDKMPFIVDVESVRGKGESKSFSKFAASWRTTPADGCLDVRHVFLTADPEGRKATVDERLKAKGLSFEDVFYRIDTVPLLLCLLRLFGGDLTGGEAFEEVRDREYGGLQMIDMQEHAVYVEHQHVKMPHLLKELCTPEQPSAGAAYSAMGEHLKDCKSFGDFLMKTVNLPLELLPTSAQVLVLVSVLERELAGLPYSDRPFKGHAGRRSKAWSYLSTSRGAPSSRRSSVTEASTQACENRTAAVSQDSERRGAEEKRRRSHAKLHAGYREERQKAWSSWQKREAEARQKRTAGKGPKAFDNVPFADCGKSYAGRAETAWKYWTERETQARERRLNAKAPSTEEMNKSVERLHGGGSWRQGL</sequence>
<feature type="region of interest" description="Disordered" evidence="1">
    <location>
        <begin position="1"/>
        <end position="30"/>
    </location>
</feature>
<dbReference type="AlphaFoldDB" id="A0A0G4GZY0"/>
<dbReference type="PROSITE" id="PS50011">
    <property type="entry name" value="PROTEIN_KINASE_DOM"/>
    <property type="match status" value="1"/>
</dbReference>
<dbReference type="GO" id="GO:0004672">
    <property type="term" value="F:protein kinase activity"/>
    <property type="evidence" value="ECO:0007669"/>
    <property type="project" value="InterPro"/>
</dbReference>
<evidence type="ECO:0000256" key="1">
    <source>
        <dbReference type="SAM" id="MobiDB-lite"/>
    </source>
</evidence>
<feature type="region of interest" description="Disordered" evidence="1">
    <location>
        <begin position="592"/>
        <end position="625"/>
    </location>
</feature>
<organism evidence="3">
    <name type="scientific">Chromera velia CCMP2878</name>
    <dbReference type="NCBI Taxonomy" id="1169474"/>
    <lineage>
        <taxon>Eukaryota</taxon>
        <taxon>Sar</taxon>
        <taxon>Alveolata</taxon>
        <taxon>Colpodellida</taxon>
        <taxon>Chromeraceae</taxon>
        <taxon>Chromera</taxon>
    </lineage>
</organism>
<evidence type="ECO:0000313" key="3">
    <source>
        <dbReference type="EMBL" id="CEM36664.1"/>
    </source>
</evidence>
<dbReference type="Gene3D" id="1.10.510.10">
    <property type="entry name" value="Transferase(Phosphotransferase) domain 1"/>
    <property type="match status" value="1"/>
</dbReference>
<proteinExistence type="predicted"/>
<dbReference type="SUPFAM" id="SSF56112">
    <property type="entry name" value="Protein kinase-like (PK-like)"/>
    <property type="match status" value="1"/>
</dbReference>
<feature type="compositionally biased region" description="Basic and acidic residues" evidence="1">
    <location>
        <begin position="607"/>
        <end position="616"/>
    </location>
</feature>
<evidence type="ECO:0000259" key="2">
    <source>
        <dbReference type="PROSITE" id="PS50011"/>
    </source>
</evidence>
<protein>
    <recommendedName>
        <fullName evidence="2">Protein kinase domain-containing protein</fullName>
    </recommendedName>
</protein>